<dbReference type="Proteomes" id="UP001595925">
    <property type="component" value="Unassembled WGS sequence"/>
</dbReference>
<name>A0ABD5QCQ2_9EURY</name>
<organism evidence="2 3">
    <name type="scientific">Saliphagus infecundisoli</name>
    <dbReference type="NCBI Taxonomy" id="1849069"/>
    <lineage>
        <taxon>Archaea</taxon>
        <taxon>Methanobacteriati</taxon>
        <taxon>Methanobacteriota</taxon>
        <taxon>Stenosarchaea group</taxon>
        <taxon>Halobacteria</taxon>
        <taxon>Halobacteriales</taxon>
        <taxon>Natrialbaceae</taxon>
        <taxon>Saliphagus</taxon>
    </lineage>
</organism>
<protein>
    <submittedName>
        <fullName evidence="2">Uncharacterized protein</fullName>
    </submittedName>
</protein>
<comment type="caution">
    <text evidence="2">The sequence shown here is derived from an EMBL/GenBank/DDBJ whole genome shotgun (WGS) entry which is preliminary data.</text>
</comment>
<sequence>MADRPATAAQTSKRRGALMFDNLPPGVHPEDCEPDEPEPPADPDRHYEARIEQKEDH</sequence>
<dbReference type="EMBL" id="JBHSJG010000023">
    <property type="protein sequence ID" value="MFC4987375.1"/>
    <property type="molecule type" value="Genomic_DNA"/>
</dbReference>
<reference evidence="2 3" key="1">
    <citation type="journal article" date="2019" name="Int. J. Syst. Evol. Microbiol.">
        <title>The Global Catalogue of Microorganisms (GCM) 10K type strain sequencing project: providing services to taxonomists for standard genome sequencing and annotation.</title>
        <authorList>
            <consortium name="The Broad Institute Genomics Platform"/>
            <consortium name="The Broad Institute Genome Sequencing Center for Infectious Disease"/>
            <person name="Wu L."/>
            <person name="Ma J."/>
        </authorList>
    </citation>
    <scope>NUCLEOTIDE SEQUENCE [LARGE SCALE GENOMIC DNA]</scope>
    <source>
        <strain evidence="2 3">CGMCC 1.15824</strain>
    </source>
</reference>
<evidence type="ECO:0000256" key="1">
    <source>
        <dbReference type="SAM" id="MobiDB-lite"/>
    </source>
</evidence>
<evidence type="ECO:0000313" key="3">
    <source>
        <dbReference type="Proteomes" id="UP001595925"/>
    </source>
</evidence>
<dbReference type="AlphaFoldDB" id="A0ABD5QCQ2"/>
<evidence type="ECO:0000313" key="2">
    <source>
        <dbReference type="EMBL" id="MFC4987375.1"/>
    </source>
</evidence>
<feature type="region of interest" description="Disordered" evidence="1">
    <location>
        <begin position="1"/>
        <end position="57"/>
    </location>
</feature>
<gene>
    <name evidence="2" type="ORF">ACFPFO_06285</name>
</gene>
<dbReference type="RefSeq" id="WP_224830321.1">
    <property type="nucleotide sequence ID" value="NZ_JAIVEF010000060.1"/>
</dbReference>
<feature type="compositionally biased region" description="Acidic residues" evidence="1">
    <location>
        <begin position="32"/>
        <end position="41"/>
    </location>
</feature>
<accession>A0ABD5QCQ2</accession>
<feature type="compositionally biased region" description="Basic and acidic residues" evidence="1">
    <location>
        <begin position="42"/>
        <end position="57"/>
    </location>
</feature>
<proteinExistence type="predicted"/>
<keyword evidence="3" id="KW-1185">Reference proteome</keyword>